<feature type="region of interest" description="Disordered" evidence="1">
    <location>
        <begin position="1"/>
        <end position="34"/>
    </location>
</feature>
<reference evidence="2" key="1">
    <citation type="submission" date="2021-12" db="EMBL/GenBank/DDBJ databases">
        <title>Discovery of the Pendulisporaceae a myxobacterial family with distinct sporulation behavior and unique specialized metabolism.</title>
        <authorList>
            <person name="Garcia R."/>
            <person name="Popoff A."/>
            <person name="Bader C.D."/>
            <person name="Loehr J."/>
            <person name="Walesch S."/>
            <person name="Walt C."/>
            <person name="Boldt J."/>
            <person name="Bunk B."/>
            <person name="Haeckl F.J.F.P.J."/>
            <person name="Gunesch A.P."/>
            <person name="Birkelbach J."/>
            <person name="Nuebel U."/>
            <person name="Pietschmann T."/>
            <person name="Bach T."/>
            <person name="Mueller R."/>
        </authorList>
    </citation>
    <scope>NUCLEOTIDE SEQUENCE</scope>
    <source>
        <strain evidence="2">MSr11367</strain>
    </source>
</reference>
<dbReference type="EMBL" id="CP089983">
    <property type="protein sequence ID" value="WXB06000.1"/>
    <property type="molecule type" value="Genomic_DNA"/>
</dbReference>
<accession>A0ABZ2L9Y6</accession>
<gene>
    <name evidence="2" type="ORF">LVJ94_01810</name>
</gene>
<evidence type="ECO:0000313" key="3">
    <source>
        <dbReference type="Proteomes" id="UP001374803"/>
    </source>
</evidence>
<proteinExistence type="predicted"/>
<feature type="region of interest" description="Disordered" evidence="1">
    <location>
        <begin position="67"/>
        <end position="87"/>
    </location>
</feature>
<organism evidence="2 3">
    <name type="scientific">Pendulispora rubella</name>
    <dbReference type="NCBI Taxonomy" id="2741070"/>
    <lineage>
        <taxon>Bacteria</taxon>
        <taxon>Pseudomonadati</taxon>
        <taxon>Myxococcota</taxon>
        <taxon>Myxococcia</taxon>
        <taxon>Myxococcales</taxon>
        <taxon>Sorangiineae</taxon>
        <taxon>Pendulisporaceae</taxon>
        <taxon>Pendulispora</taxon>
    </lineage>
</organism>
<evidence type="ECO:0000256" key="1">
    <source>
        <dbReference type="SAM" id="MobiDB-lite"/>
    </source>
</evidence>
<evidence type="ECO:0000313" key="2">
    <source>
        <dbReference type="EMBL" id="WXB06000.1"/>
    </source>
</evidence>
<keyword evidence="3" id="KW-1185">Reference proteome</keyword>
<protein>
    <submittedName>
        <fullName evidence="2">Uncharacterized protein</fullName>
    </submittedName>
</protein>
<sequence length="175" mass="19564">MGRATASVGAKSKKKAPKKGEPKEKKPRVTAATVSKQVEELGNELEKQIKALKMLLEEALAPRPTLLAQSSFEDDEANGETPKAADASRFDSDLLRVLADLDRRGRHDGLVPIPEVREAFLVRGWSRRTFDDRLLQAERDFVVDLKTADDPKRLAEPELSIRERGRGHLQFVVAR</sequence>
<dbReference type="RefSeq" id="WP_394835649.1">
    <property type="nucleotide sequence ID" value="NZ_CP089929.1"/>
</dbReference>
<name>A0ABZ2L9Y6_9BACT</name>
<dbReference type="Proteomes" id="UP001374803">
    <property type="component" value="Chromosome"/>
</dbReference>